<organism evidence="3 4">
    <name type="scientific">Candidatus Methylophosphatis roskildensis</name>
    <dbReference type="NCBI Taxonomy" id="2899263"/>
    <lineage>
        <taxon>Bacteria</taxon>
        <taxon>Pseudomonadati</taxon>
        <taxon>Pseudomonadota</taxon>
        <taxon>Betaproteobacteria</taxon>
        <taxon>Nitrosomonadales</taxon>
        <taxon>Sterolibacteriaceae</taxon>
        <taxon>Candidatus Methylophosphatis</taxon>
    </lineage>
</organism>
<keyword evidence="1" id="KW-0812">Transmembrane</keyword>
<evidence type="ECO:0000259" key="2">
    <source>
        <dbReference type="Pfam" id="PF13676"/>
    </source>
</evidence>
<keyword evidence="1" id="KW-1133">Transmembrane helix</keyword>
<dbReference type="InterPro" id="IPR035897">
    <property type="entry name" value="Toll_tir_struct_dom_sf"/>
</dbReference>
<dbReference type="InterPro" id="IPR000157">
    <property type="entry name" value="TIR_dom"/>
</dbReference>
<feature type="transmembrane region" description="Helical" evidence="1">
    <location>
        <begin position="63"/>
        <end position="81"/>
    </location>
</feature>
<feature type="transmembrane region" description="Helical" evidence="1">
    <location>
        <begin position="176"/>
        <end position="201"/>
    </location>
</feature>
<feature type="domain" description="TIR" evidence="2">
    <location>
        <begin position="462"/>
        <end position="602"/>
    </location>
</feature>
<dbReference type="EMBL" id="JADJEV010000001">
    <property type="protein sequence ID" value="MBK6971781.1"/>
    <property type="molecule type" value="Genomic_DNA"/>
</dbReference>
<evidence type="ECO:0000313" key="4">
    <source>
        <dbReference type="Proteomes" id="UP000807785"/>
    </source>
</evidence>
<gene>
    <name evidence="3" type="ORF">IPH26_02055</name>
</gene>
<sequence>MTNGDADEHFTPSRLMLRALDRKRYLDYGLAFAVGAWPILLAWLSGAHRTVGGYTGYWDSPNWVSLAILLPALLFAFRFLMARIVPVGLSWPTWVLPPIVDLVREEPAREAVYEALRRRVLSKRNVAVALAVSVIVNAADAPQILAPYFVTAMPRTEFGWTAMFQVLPELRWELNLLLLVFALAAQFAAVLLGMLAIAVMFRHNLFFLGNIYQRRWASEGEQARFFQINPKDVNRCFGFRIANVAFNAQVLALMIAGAAMFLSRYANAFASSGQVSELLRWPPSMPAFSFPLPSQWLMSLAWLVALAVVAMPAMVKLLPQIPGRGAERVDLSISNYLHEFFSDQAWPKDKSGRDEPHQLVAMRFAQNSFWPTGDNRAGLLFFFAYWIFLVTLLPPPLGNPQALAVSLVVFALLAHIARLATFAALRLALSYVDELLVTGKADPAQQLDRVDPRSDRTRDIGVFISYRRRDSAPYARLLHDRLVADFQPDRVFMDIADIGPGADFGNLIGHALEAVDAVVVVIGEKWLTLSDAHSRPRIEDPADMVHLEIATALARGKRVFPVLVGGAKMPAESALPAPLRGLARLNAIELGDTRWAHDVGQLVNAIEGR</sequence>
<feature type="transmembrane region" description="Helical" evidence="1">
    <location>
        <begin position="403"/>
        <end position="425"/>
    </location>
</feature>
<feature type="transmembrane region" description="Helical" evidence="1">
    <location>
        <begin position="241"/>
        <end position="262"/>
    </location>
</feature>
<feature type="transmembrane region" description="Helical" evidence="1">
    <location>
        <begin position="377"/>
        <end position="397"/>
    </location>
</feature>
<dbReference type="GO" id="GO:0007165">
    <property type="term" value="P:signal transduction"/>
    <property type="evidence" value="ECO:0007669"/>
    <property type="project" value="InterPro"/>
</dbReference>
<protein>
    <submittedName>
        <fullName evidence="3">Toll/interleukin-1 receptor domain-containing protein</fullName>
    </submittedName>
</protein>
<evidence type="ECO:0000313" key="3">
    <source>
        <dbReference type="EMBL" id="MBK6971781.1"/>
    </source>
</evidence>
<feature type="transmembrane region" description="Helical" evidence="1">
    <location>
        <begin position="296"/>
        <end position="318"/>
    </location>
</feature>
<evidence type="ECO:0000256" key="1">
    <source>
        <dbReference type="SAM" id="Phobius"/>
    </source>
</evidence>
<keyword evidence="1" id="KW-0472">Membrane</keyword>
<dbReference type="SUPFAM" id="SSF52200">
    <property type="entry name" value="Toll/Interleukin receptor TIR domain"/>
    <property type="match status" value="1"/>
</dbReference>
<accession>A0A9D7E0T9</accession>
<comment type="caution">
    <text evidence="3">The sequence shown here is derived from an EMBL/GenBank/DDBJ whole genome shotgun (WGS) entry which is preliminary data.</text>
</comment>
<keyword evidence="3" id="KW-0675">Receptor</keyword>
<dbReference type="Gene3D" id="3.40.50.10140">
    <property type="entry name" value="Toll/interleukin-1 receptor homology (TIR) domain"/>
    <property type="match status" value="1"/>
</dbReference>
<name>A0A9D7E0T9_9PROT</name>
<proteinExistence type="predicted"/>
<feature type="transmembrane region" description="Helical" evidence="1">
    <location>
        <begin position="25"/>
        <end position="43"/>
    </location>
</feature>
<dbReference type="AlphaFoldDB" id="A0A9D7E0T9"/>
<dbReference type="Pfam" id="PF13676">
    <property type="entry name" value="TIR_2"/>
    <property type="match status" value="1"/>
</dbReference>
<dbReference type="Proteomes" id="UP000807785">
    <property type="component" value="Unassembled WGS sequence"/>
</dbReference>
<feature type="transmembrane region" description="Helical" evidence="1">
    <location>
        <begin position="126"/>
        <end position="150"/>
    </location>
</feature>
<reference evidence="3" key="1">
    <citation type="submission" date="2020-10" db="EMBL/GenBank/DDBJ databases">
        <title>Connecting structure to function with the recovery of over 1000 high-quality activated sludge metagenome-assembled genomes encoding full-length rRNA genes using long-read sequencing.</title>
        <authorList>
            <person name="Singleton C.M."/>
            <person name="Petriglieri F."/>
            <person name="Kristensen J.M."/>
            <person name="Kirkegaard R.H."/>
            <person name="Michaelsen T.Y."/>
            <person name="Andersen M.H."/>
            <person name="Karst S.M."/>
            <person name="Dueholm M.S."/>
            <person name="Nielsen P.H."/>
            <person name="Albertsen M."/>
        </authorList>
    </citation>
    <scope>NUCLEOTIDE SEQUENCE</scope>
    <source>
        <strain evidence="3">Bjer_18-Q3-R1-45_BAT3C.347</strain>
    </source>
</reference>